<name>A0A154PE18_DUFNO</name>
<accession>A0A154PE18</accession>
<dbReference type="EMBL" id="KQ434870">
    <property type="protein sequence ID" value="KZC09518.1"/>
    <property type="molecule type" value="Genomic_DNA"/>
</dbReference>
<evidence type="ECO:0000313" key="1">
    <source>
        <dbReference type="EMBL" id="KZC09518.1"/>
    </source>
</evidence>
<keyword evidence="2" id="KW-1185">Reference proteome</keyword>
<gene>
    <name evidence="1" type="ORF">WN55_00190</name>
</gene>
<proteinExistence type="predicted"/>
<sequence length="155" mass="17545">MGPPQQFTIGPIPNLANSRDTEEPGCLLVPQLQSGLSISIRLDYPPVDVRGRVIVVFWSRLPNYPNRPRPTLTSNHGTRQWSKTTSATVIRTSVGYAKKYSVRRKRLNLKSSALKELEDPGLECRSKGLNHLGTRVERNIRSRFRDSKDPEPRVV</sequence>
<dbReference type="Proteomes" id="UP000076502">
    <property type="component" value="Unassembled WGS sequence"/>
</dbReference>
<protein>
    <submittedName>
        <fullName evidence="1">Uncharacterized protein</fullName>
    </submittedName>
</protein>
<dbReference type="AlphaFoldDB" id="A0A154PE18"/>
<evidence type="ECO:0000313" key="2">
    <source>
        <dbReference type="Proteomes" id="UP000076502"/>
    </source>
</evidence>
<organism evidence="1 2">
    <name type="scientific">Dufourea novaeangliae</name>
    <name type="common">Sweat bee</name>
    <dbReference type="NCBI Taxonomy" id="178035"/>
    <lineage>
        <taxon>Eukaryota</taxon>
        <taxon>Metazoa</taxon>
        <taxon>Ecdysozoa</taxon>
        <taxon>Arthropoda</taxon>
        <taxon>Hexapoda</taxon>
        <taxon>Insecta</taxon>
        <taxon>Pterygota</taxon>
        <taxon>Neoptera</taxon>
        <taxon>Endopterygota</taxon>
        <taxon>Hymenoptera</taxon>
        <taxon>Apocrita</taxon>
        <taxon>Aculeata</taxon>
        <taxon>Apoidea</taxon>
        <taxon>Anthophila</taxon>
        <taxon>Halictidae</taxon>
        <taxon>Rophitinae</taxon>
        <taxon>Dufourea</taxon>
    </lineage>
</organism>
<reference evidence="1 2" key="1">
    <citation type="submission" date="2015-07" db="EMBL/GenBank/DDBJ databases">
        <title>The genome of Dufourea novaeangliae.</title>
        <authorList>
            <person name="Pan H."/>
            <person name="Kapheim K."/>
        </authorList>
    </citation>
    <scope>NUCLEOTIDE SEQUENCE [LARGE SCALE GENOMIC DNA]</scope>
    <source>
        <strain evidence="1">0120121106</strain>
        <tissue evidence="1">Whole body</tissue>
    </source>
</reference>